<proteinExistence type="predicted"/>
<dbReference type="Proteomes" id="UP000515806">
    <property type="component" value="Chromosome"/>
</dbReference>
<evidence type="ECO:0000313" key="2">
    <source>
        <dbReference type="Proteomes" id="UP000515806"/>
    </source>
</evidence>
<dbReference type="Pfam" id="PF18728">
    <property type="entry name" value="HEPN_AbiV"/>
    <property type="match status" value="1"/>
</dbReference>
<organism evidence="1 2">
    <name type="scientific">Pedobacter roseus</name>
    <dbReference type="NCBI Taxonomy" id="336820"/>
    <lineage>
        <taxon>Bacteria</taxon>
        <taxon>Pseudomonadati</taxon>
        <taxon>Bacteroidota</taxon>
        <taxon>Sphingobacteriia</taxon>
        <taxon>Sphingobacteriales</taxon>
        <taxon>Sphingobacteriaceae</taxon>
        <taxon>Pedobacter</taxon>
    </lineage>
</organism>
<dbReference type="KEGG" id="proe:H9L23_00815"/>
<gene>
    <name evidence="1" type="ORF">H9L23_00815</name>
</gene>
<evidence type="ECO:0000313" key="1">
    <source>
        <dbReference type="EMBL" id="QNN42694.1"/>
    </source>
</evidence>
<dbReference type="InterPro" id="IPR030987">
    <property type="entry name" value="AbiV"/>
</dbReference>
<keyword evidence="2" id="KW-1185">Reference proteome</keyword>
<accession>A0A7G9QH69</accession>
<sequence length="228" mass="26668">MHTLETPSKPRGWNDLTLQEFKSIYPVIEENANRHFRCAEILGKSDEPQNAIAHLILGTEELIKAFACLLMSRKVPLRQQSWFKKIFLHHKVRHDLVKDFFSMYLLFRFSSSTNLRPTGIFSFLRAALMNTAMATANYFWWSNADSLKQRAFYVDFINSIVDPSTITAGDYQVAKAYVNLFQKDIAKLMRSIEVMSDKELKSWTPFNINELDKLREQAYKLQKERKKS</sequence>
<protein>
    <submittedName>
        <fullName evidence="1">AbiV family abortive infection protein</fullName>
    </submittedName>
</protein>
<dbReference type="EMBL" id="CP060723">
    <property type="protein sequence ID" value="QNN42694.1"/>
    <property type="molecule type" value="Genomic_DNA"/>
</dbReference>
<reference evidence="1 2" key="1">
    <citation type="submission" date="2020-08" db="EMBL/GenBank/DDBJ databases">
        <title>Genome sequence of Pedobacter roseus KACC 11594T.</title>
        <authorList>
            <person name="Hyun D.-W."/>
            <person name="Bae J.-W."/>
        </authorList>
    </citation>
    <scope>NUCLEOTIDE SEQUENCE [LARGE SCALE GENOMIC DNA]</scope>
    <source>
        <strain evidence="1 2">KACC 11594</strain>
    </source>
</reference>
<name>A0A7G9QH69_9SPHI</name>
<dbReference type="AlphaFoldDB" id="A0A7G9QH69"/>
<dbReference type="RefSeq" id="WP_187593162.1">
    <property type="nucleotide sequence ID" value="NZ_CP060723.1"/>
</dbReference>
<dbReference type="NCBIfam" id="TIGR04498">
    <property type="entry name" value="AbiV_defense"/>
    <property type="match status" value="1"/>
</dbReference>